<dbReference type="OrthoDB" id="286814at2759"/>
<dbReference type="AlphaFoldDB" id="A0A2I1CWH7"/>
<comment type="caution">
    <text evidence="2">The sequence shown here is derived from an EMBL/GenBank/DDBJ whole genome shotgun (WGS) entry which is preliminary data.</text>
</comment>
<dbReference type="PANTHER" id="PTHR15615:SF36">
    <property type="entry name" value="PHO85 CYCLIN-5"/>
    <property type="match status" value="1"/>
</dbReference>
<dbReference type="GO" id="GO:0000307">
    <property type="term" value="C:cyclin-dependent protein kinase holoenzyme complex"/>
    <property type="evidence" value="ECO:0007669"/>
    <property type="project" value="TreeGrafter"/>
</dbReference>
<dbReference type="GO" id="GO:0016538">
    <property type="term" value="F:cyclin-dependent protein serine/threonine kinase regulator activity"/>
    <property type="evidence" value="ECO:0007669"/>
    <property type="project" value="TreeGrafter"/>
</dbReference>
<evidence type="ECO:0000313" key="2">
    <source>
        <dbReference type="EMBL" id="PKY01970.1"/>
    </source>
</evidence>
<feature type="region of interest" description="Disordered" evidence="1">
    <location>
        <begin position="454"/>
        <end position="520"/>
    </location>
</feature>
<dbReference type="CDD" id="cd20557">
    <property type="entry name" value="CYCLIN_ScPCL1-like"/>
    <property type="match status" value="1"/>
</dbReference>
<dbReference type="VEuPathDB" id="FungiDB:P168DRAFT_298663"/>
<dbReference type="PANTHER" id="PTHR15615">
    <property type="match status" value="1"/>
</dbReference>
<dbReference type="Gene3D" id="1.10.472.10">
    <property type="entry name" value="Cyclin-like"/>
    <property type="match status" value="1"/>
</dbReference>
<organism evidence="2 3">
    <name type="scientific">Aspergillus campestris (strain IBT 28561)</name>
    <dbReference type="NCBI Taxonomy" id="1392248"/>
    <lineage>
        <taxon>Eukaryota</taxon>
        <taxon>Fungi</taxon>
        <taxon>Dikarya</taxon>
        <taxon>Ascomycota</taxon>
        <taxon>Pezizomycotina</taxon>
        <taxon>Eurotiomycetes</taxon>
        <taxon>Eurotiomycetidae</taxon>
        <taxon>Eurotiales</taxon>
        <taxon>Aspergillaceae</taxon>
        <taxon>Aspergillus</taxon>
        <taxon>Aspergillus subgen. Circumdati</taxon>
    </lineage>
</organism>
<dbReference type="EMBL" id="MSFM01000010">
    <property type="protein sequence ID" value="PKY01970.1"/>
    <property type="molecule type" value="Genomic_DNA"/>
</dbReference>
<dbReference type="InterPro" id="IPR013922">
    <property type="entry name" value="Cyclin_PHO80-like"/>
</dbReference>
<feature type="region of interest" description="Disordered" evidence="1">
    <location>
        <begin position="599"/>
        <end position="627"/>
    </location>
</feature>
<evidence type="ECO:0008006" key="4">
    <source>
        <dbReference type="Google" id="ProtNLM"/>
    </source>
</evidence>
<dbReference type="Pfam" id="PF08613">
    <property type="entry name" value="Cyclin"/>
    <property type="match status" value="1"/>
</dbReference>
<reference evidence="2" key="1">
    <citation type="submission" date="2016-12" db="EMBL/GenBank/DDBJ databases">
        <title>The genomes of Aspergillus section Nigri reveals drivers in fungal speciation.</title>
        <authorList>
            <consortium name="DOE Joint Genome Institute"/>
            <person name="Vesth T.C."/>
            <person name="Nybo J."/>
            <person name="Theobald S."/>
            <person name="Brandl J."/>
            <person name="Frisvad J.C."/>
            <person name="Nielsen K.F."/>
            <person name="Lyhne E.K."/>
            <person name="Kogle M.E."/>
            <person name="Kuo A."/>
            <person name="Riley R."/>
            <person name="Clum A."/>
            <person name="Nolan M."/>
            <person name="Lipzen A."/>
            <person name="Salamov A."/>
            <person name="Henrissat B."/>
            <person name="Wiebenga A."/>
            <person name="De vries R.P."/>
            <person name="Grigoriev I.V."/>
            <person name="Mortensen U.H."/>
            <person name="Andersen M.R."/>
            <person name="Baker S.E."/>
        </authorList>
    </citation>
    <scope>NUCLEOTIDE SEQUENCE</scope>
    <source>
        <strain evidence="2">IBT 28561</strain>
    </source>
</reference>
<feature type="compositionally biased region" description="Pro residues" evidence="1">
    <location>
        <begin position="401"/>
        <end position="410"/>
    </location>
</feature>
<sequence>MSGIDVLGLKDSNQIPYQASHAHPYASSLSSSASSSSSSVFSLDGLSTQSSISSTSTNPVDVIWENDGDSQAARGLVPAGPARCGFRAKNVDAAVAPELRRHPRRTNSGPVQANGVPCTRPPPALLRQSERKVNFVDNLVDSASQIVETIWPLSAAAHRSDAATGCKGVLPLRTFIQETLRRSRTSYSTLQVALYYLIKIKSHVPSPDASPDQNGGKPVCRAMQCGRRMFLAALILASKYLQDRNYSARAWSKISGLNTAEINQNELMFLGAVSWRLHIPEALFQRWTDIVLKLTQGGLAVGGLTWQSAIPRLTPELEGELEAAPASGPLPPTSMRSYDARFSESPSPRGTSTRGGGPCSAPLAAEPCTLPSIHDTLGLYRRTSPVGLPSMSRLDGSQVPPSLPRPPMLPTPQLTPQSILAGTPAVSAGGVPSHRRHICSAMSQAHHAGLARSTIDQRPPPSMYPRANTFDGYPTVRRSSLARSSSSASSPDSMVSDVSTLSSSSRSSSVSSSSASGPGAVSLPRLATLRCTNNSLKDGRRPLSVVSPIDESVFSDFYNSPDIYGAPLSHAPDFSRFSLGTPVDLSSAHEAAQGLCELSGAVSRPTTGPSQRPCRKRGRAGSDDLPLPNYIAGSRGEAPVLPSGHVMNRFLNSKTLSAAQLQALNHTPLSGPVGMKRACCGSETQKIALHPSVRAEY</sequence>
<dbReference type="GeneID" id="36545809"/>
<dbReference type="RefSeq" id="XP_024690564.1">
    <property type="nucleotide sequence ID" value="XM_024838285.1"/>
</dbReference>
<feature type="compositionally biased region" description="Low complexity" evidence="1">
    <location>
        <begin position="476"/>
        <end position="516"/>
    </location>
</feature>
<name>A0A2I1CWH7_ASPC2</name>
<dbReference type="GO" id="GO:0005634">
    <property type="term" value="C:nucleus"/>
    <property type="evidence" value="ECO:0007669"/>
    <property type="project" value="TreeGrafter"/>
</dbReference>
<feature type="region of interest" description="Disordered" evidence="1">
    <location>
        <begin position="388"/>
        <end position="417"/>
    </location>
</feature>
<dbReference type="GO" id="GO:0019901">
    <property type="term" value="F:protein kinase binding"/>
    <property type="evidence" value="ECO:0007669"/>
    <property type="project" value="InterPro"/>
</dbReference>
<accession>A0A2I1CWH7</accession>
<gene>
    <name evidence="2" type="ORF">P168DRAFT_298663</name>
</gene>
<dbReference type="Proteomes" id="UP000234254">
    <property type="component" value="Unassembled WGS sequence"/>
</dbReference>
<protein>
    <recommendedName>
        <fullName evidence="4">G1/S-specific cyclin Pcl5</fullName>
    </recommendedName>
</protein>
<feature type="region of interest" description="Disordered" evidence="1">
    <location>
        <begin position="320"/>
        <end position="363"/>
    </location>
</feature>
<feature type="region of interest" description="Disordered" evidence="1">
    <location>
        <begin position="95"/>
        <end position="118"/>
    </location>
</feature>
<evidence type="ECO:0000313" key="3">
    <source>
        <dbReference type="Proteomes" id="UP000234254"/>
    </source>
</evidence>
<proteinExistence type="predicted"/>
<evidence type="ECO:0000256" key="1">
    <source>
        <dbReference type="SAM" id="MobiDB-lite"/>
    </source>
</evidence>
<keyword evidence="3" id="KW-1185">Reference proteome</keyword>